<sequence length="671" mass="72791">MSLRSDERAVTVQIGAVLLLAIIFAALALYQVNAVPAENHEVEFNHNQEVQTQLLDVRNTIVSVSGGNSGGSNTVTLGATYPERTFSLNPGPMSGSLRAEPVGELRIQNATVAGDSGELSDVWSDGYETYGLTYTPGYNEYRTAPETVYEHGSLFNSHPNDAVLPVSDQLVIDGSEITLVTLQGNISESGTNPISVDARAFSTSSNTISIENESTNENISITLPTLSPRHWNETLSDAEKVDKSSIVEGTQWVTFELEPGEYSLQMAEVGVGDASRSDSVERAEYIYVGRQDTFVTVEVRDVFNNPVQNTPVEVKVNGEERKKPTTTGSNGQIRLEVDTDDNVTVNVPGTDLNKVVGEGDENESTGENGSTDEHRPTIEQFDVVDQTQQQGSPNYNVAFNVDWTVSDSNNDMGNITIRLRDQTGATVDSEIAGSSTGSSESGTTVLEHECKTNDGTCSGYQIEIEATDEEGLRGFASITADANGSGSYNIDDSNSGQISYVTSYNDGSGGSTDPYYDGTIPPGPEAKGVMDDFGAMLDPERDGPWDAGDSALLKTEYVSDNQYMELGTRTSNVPTTADSYLMQIEYRFYNQNDANPGDFEIVVVDEQGTELQREPITEIVWGGETAQLEFDLNDAAMTSVQENGELNVMYEREGGSYQQMLVYYQRLISSS</sequence>
<dbReference type="Gene3D" id="2.60.40.10">
    <property type="entry name" value="Immunoglobulins"/>
    <property type="match status" value="1"/>
</dbReference>
<dbReference type="InterPro" id="IPR013783">
    <property type="entry name" value="Ig-like_fold"/>
</dbReference>
<dbReference type="OrthoDB" id="121941at2157"/>
<accession>A0A7D6GRZ5</accession>
<name>A0A7D6GRZ5_9EURY</name>
<evidence type="ECO:0000313" key="3">
    <source>
        <dbReference type="Proteomes" id="UP000510869"/>
    </source>
</evidence>
<reference evidence="2 3" key="1">
    <citation type="submission" date="2020-07" db="EMBL/GenBank/DDBJ databases">
        <title>Natrinema (YPL30) sp. nov. and Haloterrigena xxxxxx (YPL8) sp. nov., isolated from a salt mine.</title>
        <authorList>
            <person name="Cui H."/>
        </authorList>
    </citation>
    <scope>NUCLEOTIDE SEQUENCE [LARGE SCALE GENOMIC DNA]</scope>
    <source>
        <strain evidence="2 3">YPL13</strain>
    </source>
</reference>
<dbReference type="GeneID" id="56141904"/>
<organism evidence="2 3">
    <name type="scientific">Natrinema zhouii</name>
    <dbReference type="NCBI Taxonomy" id="1710539"/>
    <lineage>
        <taxon>Archaea</taxon>
        <taxon>Methanobacteriati</taxon>
        <taxon>Methanobacteriota</taxon>
        <taxon>Stenosarchaea group</taxon>
        <taxon>Halobacteria</taxon>
        <taxon>Halobacteriales</taxon>
        <taxon>Natrialbaceae</taxon>
        <taxon>Natrinema</taxon>
    </lineage>
</organism>
<proteinExistence type="predicted"/>
<dbReference type="KEGG" id="nay:HYG81_01825"/>
<dbReference type="EMBL" id="CP059154">
    <property type="protein sequence ID" value="QLK26383.1"/>
    <property type="molecule type" value="Genomic_DNA"/>
</dbReference>
<keyword evidence="3" id="KW-1185">Reference proteome</keyword>
<dbReference type="RefSeq" id="WP_180841556.1">
    <property type="nucleotide sequence ID" value="NZ_CP059154.1"/>
</dbReference>
<feature type="region of interest" description="Disordered" evidence="1">
    <location>
        <begin position="348"/>
        <end position="375"/>
    </location>
</feature>
<dbReference type="Proteomes" id="UP000510869">
    <property type="component" value="Chromosome"/>
</dbReference>
<feature type="region of interest" description="Disordered" evidence="1">
    <location>
        <begin position="316"/>
        <end position="336"/>
    </location>
</feature>
<gene>
    <name evidence="2" type="ORF">HYG81_01825</name>
</gene>
<evidence type="ECO:0000313" key="2">
    <source>
        <dbReference type="EMBL" id="QLK26383.1"/>
    </source>
</evidence>
<protein>
    <submittedName>
        <fullName evidence="2">Uncharacterized protein</fullName>
    </submittedName>
</protein>
<dbReference type="AlphaFoldDB" id="A0A7D6GRZ5"/>
<evidence type="ECO:0000256" key="1">
    <source>
        <dbReference type="SAM" id="MobiDB-lite"/>
    </source>
</evidence>